<dbReference type="SMART" id="SM00777">
    <property type="entry name" value="Mad3_BUB1_I"/>
    <property type="match status" value="1"/>
</dbReference>
<evidence type="ECO:0000256" key="9">
    <source>
        <dbReference type="SAM" id="MobiDB-lite"/>
    </source>
</evidence>
<evidence type="ECO:0000256" key="5">
    <source>
        <dbReference type="ARBA" id="ARBA00022840"/>
    </source>
</evidence>
<accession>A0A6A4S0C9</accession>
<protein>
    <recommendedName>
        <fullName evidence="14">Mitotic checkpoint serine/threonine-protein kinase BUB1</fullName>
    </recommendedName>
</protein>
<feature type="binding site" evidence="7">
    <location>
        <position position="731"/>
    </location>
    <ligand>
        <name>ATP</name>
        <dbReference type="ChEBI" id="CHEBI:30616"/>
    </ligand>
</feature>
<dbReference type="PANTHER" id="PTHR14030:SF26">
    <property type="entry name" value="MITOTIC CHECKPOINT SERINE_THREONINE-PROTEIN KINASE BUB1"/>
    <property type="match status" value="1"/>
</dbReference>
<dbReference type="InterPro" id="IPR015661">
    <property type="entry name" value="Bub1/Mad3"/>
</dbReference>
<dbReference type="PANTHER" id="PTHR14030">
    <property type="entry name" value="MITOTIC CHECKPOINT SERINE/THREONINE-PROTEIN KINASE BUB1"/>
    <property type="match status" value="1"/>
</dbReference>
<feature type="region of interest" description="Disordered" evidence="9">
    <location>
        <begin position="186"/>
        <end position="212"/>
    </location>
</feature>
<proteinExistence type="predicted"/>
<feature type="compositionally biased region" description="Polar residues" evidence="9">
    <location>
        <begin position="633"/>
        <end position="646"/>
    </location>
</feature>
<dbReference type="InterPro" id="IPR000719">
    <property type="entry name" value="Prot_kinase_dom"/>
</dbReference>
<feature type="region of interest" description="Disordered" evidence="9">
    <location>
        <begin position="496"/>
        <end position="516"/>
    </location>
</feature>
<gene>
    <name evidence="12" type="ORF">F2P81_024624</name>
</gene>
<dbReference type="InterPro" id="IPR008271">
    <property type="entry name" value="Ser/Thr_kinase_AS"/>
</dbReference>
<dbReference type="GO" id="GO:0005634">
    <property type="term" value="C:nucleus"/>
    <property type="evidence" value="ECO:0007669"/>
    <property type="project" value="TreeGrafter"/>
</dbReference>
<dbReference type="InterPro" id="IPR017441">
    <property type="entry name" value="Protein_kinase_ATP_BS"/>
</dbReference>
<feature type="region of interest" description="Disordered" evidence="9">
    <location>
        <begin position="624"/>
        <end position="646"/>
    </location>
</feature>
<keyword evidence="6" id="KW-0137">Centromere</keyword>
<dbReference type="Gene3D" id="1.25.40.430">
    <property type="match status" value="1"/>
</dbReference>
<name>A0A6A4S0C9_SCOMX</name>
<evidence type="ECO:0000256" key="7">
    <source>
        <dbReference type="PROSITE-ProRule" id="PRU10141"/>
    </source>
</evidence>
<dbReference type="PROSITE" id="PS50011">
    <property type="entry name" value="PROTEIN_KINASE_DOM"/>
    <property type="match status" value="1"/>
</dbReference>
<comment type="subcellular location">
    <subcellularLocation>
        <location evidence="1">Chromosome</location>
        <location evidence="1">Centromere</location>
        <location evidence="1">Kinetochore</location>
    </subcellularLocation>
</comment>
<keyword evidence="8" id="KW-0175">Coiled coil</keyword>
<dbReference type="Proteomes" id="UP000438429">
    <property type="component" value="Unassembled WGS sequence"/>
</dbReference>
<dbReference type="GO" id="GO:0007094">
    <property type="term" value="P:mitotic spindle assembly checkpoint signaling"/>
    <property type="evidence" value="ECO:0007669"/>
    <property type="project" value="InterPro"/>
</dbReference>
<feature type="domain" description="BUB1 N-terminal" evidence="11">
    <location>
        <begin position="1"/>
        <end position="125"/>
    </location>
</feature>
<dbReference type="PROSITE" id="PS51489">
    <property type="entry name" value="BUB1_N"/>
    <property type="match status" value="1"/>
</dbReference>
<feature type="domain" description="Protein kinase" evidence="10">
    <location>
        <begin position="702"/>
        <end position="998"/>
    </location>
</feature>
<evidence type="ECO:0000256" key="1">
    <source>
        <dbReference type="ARBA" id="ARBA00004629"/>
    </source>
</evidence>
<keyword evidence="3 7" id="KW-0547">Nucleotide-binding</keyword>
<feature type="coiled-coil region" evidence="8">
    <location>
        <begin position="149"/>
        <end position="183"/>
    </location>
</feature>
<dbReference type="InterPro" id="IPR013212">
    <property type="entry name" value="Mad3/Bub1_I"/>
</dbReference>
<evidence type="ECO:0000256" key="8">
    <source>
        <dbReference type="SAM" id="Coils"/>
    </source>
</evidence>
<dbReference type="InterPro" id="IPR011009">
    <property type="entry name" value="Kinase-like_dom_sf"/>
</dbReference>
<reference evidence="12 13" key="1">
    <citation type="submission" date="2019-06" db="EMBL/GenBank/DDBJ databases">
        <title>Draft genomes of female and male turbot (Scophthalmus maximus).</title>
        <authorList>
            <person name="Xu H."/>
            <person name="Xu X.-W."/>
            <person name="Shao C."/>
            <person name="Chen S."/>
        </authorList>
    </citation>
    <scope>NUCLEOTIDE SEQUENCE [LARGE SCALE GENOMIC DNA]</scope>
    <source>
        <strain evidence="12">Ysfricsl-2016a</strain>
        <tissue evidence="12">Blood</tissue>
    </source>
</reference>
<keyword evidence="4" id="KW-0995">Kinetochore</keyword>
<dbReference type="SMART" id="SM00220">
    <property type="entry name" value="S_TKc"/>
    <property type="match status" value="1"/>
</dbReference>
<dbReference type="Pfam" id="PF00069">
    <property type="entry name" value="Pkinase"/>
    <property type="match status" value="1"/>
</dbReference>
<dbReference type="AlphaFoldDB" id="A0A6A4S0C9"/>
<dbReference type="GO" id="GO:0000776">
    <property type="term" value="C:kinetochore"/>
    <property type="evidence" value="ECO:0007669"/>
    <property type="project" value="UniProtKB-KW"/>
</dbReference>
<keyword evidence="2" id="KW-0158">Chromosome</keyword>
<dbReference type="GO" id="GO:0005524">
    <property type="term" value="F:ATP binding"/>
    <property type="evidence" value="ECO:0007669"/>
    <property type="project" value="UniProtKB-UniRule"/>
</dbReference>
<evidence type="ECO:0000256" key="4">
    <source>
        <dbReference type="ARBA" id="ARBA00022838"/>
    </source>
</evidence>
<dbReference type="EMBL" id="VEVO01000022">
    <property type="protein sequence ID" value="KAF0023994.1"/>
    <property type="molecule type" value="Genomic_DNA"/>
</dbReference>
<organism evidence="12 13">
    <name type="scientific">Scophthalmus maximus</name>
    <name type="common">Turbot</name>
    <name type="synonym">Psetta maxima</name>
    <dbReference type="NCBI Taxonomy" id="52904"/>
    <lineage>
        <taxon>Eukaryota</taxon>
        <taxon>Metazoa</taxon>
        <taxon>Chordata</taxon>
        <taxon>Craniata</taxon>
        <taxon>Vertebrata</taxon>
        <taxon>Euteleostomi</taxon>
        <taxon>Actinopterygii</taxon>
        <taxon>Neopterygii</taxon>
        <taxon>Teleostei</taxon>
        <taxon>Neoteleostei</taxon>
        <taxon>Acanthomorphata</taxon>
        <taxon>Carangaria</taxon>
        <taxon>Pleuronectiformes</taxon>
        <taxon>Pleuronectoidei</taxon>
        <taxon>Scophthalmidae</taxon>
        <taxon>Scophthalmus</taxon>
    </lineage>
</organism>
<keyword evidence="5 7" id="KW-0067">ATP-binding</keyword>
<evidence type="ECO:0000256" key="6">
    <source>
        <dbReference type="ARBA" id="ARBA00023328"/>
    </source>
</evidence>
<dbReference type="PROSITE" id="PS00107">
    <property type="entry name" value="PROTEIN_KINASE_ATP"/>
    <property type="match status" value="1"/>
</dbReference>
<comment type="caution">
    <text evidence="12">The sequence shown here is derived from an EMBL/GenBank/DDBJ whole genome shotgun (WGS) entry which is preliminary data.</text>
</comment>
<dbReference type="Gene3D" id="1.10.510.10">
    <property type="entry name" value="Transferase(Phosphotransferase) domain 1"/>
    <property type="match status" value="1"/>
</dbReference>
<evidence type="ECO:0000256" key="3">
    <source>
        <dbReference type="ARBA" id="ARBA00022741"/>
    </source>
</evidence>
<evidence type="ECO:0000259" key="10">
    <source>
        <dbReference type="PROSITE" id="PS50011"/>
    </source>
</evidence>
<dbReference type="SUPFAM" id="SSF56112">
    <property type="entry name" value="Protein kinase-like (PK-like)"/>
    <property type="match status" value="1"/>
</dbReference>
<dbReference type="GO" id="GO:0051754">
    <property type="term" value="P:meiotic sister chromatid cohesion, centromeric"/>
    <property type="evidence" value="ECO:0007669"/>
    <property type="project" value="TreeGrafter"/>
</dbReference>
<evidence type="ECO:0000313" key="13">
    <source>
        <dbReference type="Proteomes" id="UP000438429"/>
    </source>
</evidence>
<sequence>MSLVFDSLVQRFLNVERYANDIRYVNYCIKCASYYSDPVALYAHVFSKGVGTRSAALYVAWAQQLEQRGANDQADALYQKATENQAQPADAVLHEYRLSRSENSGVSRPCPGSGVRTVSEYMTDELVCDGSELSFEEVRAEKYFRKLRERREREHRENMERKLREQEEGIRSIKSMLEKVEQNLETCGGSAGRPSSQRGRDAPVQPGGWERCRPLEHDATHQDVSQLQEPEEKLNVSQGGTVNLSHITPNNSLGYVQATPSRVLPSPTVNTREALGGASVFTNPPAMAPFTIFQDDNDKENGSAAAASAPAVVEKLKPIRALAEIPASKTEKPNDTPSDLMPDESAMWGARYNSLNSLAACPNSTTDFAMLAQFVSTPSACKTPFGSNFYQDQENSGEGVEADDDAFIRRQPKKLSPIIEQSPSDEKLSESAVSRLVPCSVRHGTIVGEGLALGAHCLTTSSITMVQPPPPAVLSFRDQTLCPTDSSMSRTTAPGWEVYTSPEQPPRPATQISQKPESEPFEILEDLDKPAIPERAQEPAFDVPMSPECALKPDWMANRIPEVTVEPDLDAFLSPLRPKRADTVPTMTPDVPMSPEQPQLCADVPMSPMQQAPPWFSSVDDPMSPDRGATPSADVSMNTTTPRTSRTGAVQLVSDPWDSDLIWDLLWTLSPPLTSHPRCISWKCNLPNITPKMTISMGKESLRVDCVLGEGAFATVYQATDPTTSERMVLKVQKPANPWEFYIHTRLDARLQPDVRRLYSSIHAAHLFHNGSVLLGELHNYGTLLNAVNTYKGLSDKLMPQPLVMYFTVCILHMVEQLHAVHVVHADIKPDNFLLGERFLENRCFDPENVDHGLVLIDLGQSIDMELFPEGTAFTAKCLTSGFQCTEMLSGKPWNYQTDYFGIAGTVFCLLFGTYMQVTNEGGVWRTNAVFRRNPHSDLWLDFFHTLLNVPDCSSLPSLRRLRGELTSVLQQNYGSKLSTLKSRLVVLLLESRKAARR</sequence>
<evidence type="ECO:0008006" key="14">
    <source>
        <dbReference type="Google" id="ProtNLM"/>
    </source>
</evidence>
<evidence type="ECO:0000313" key="12">
    <source>
        <dbReference type="EMBL" id="KAF0023994.1"/>
    </source>
</evidence>
<dbReference type="Gene3D" id="6.10.130.20">
    <property type="match status" value="1"/>
</dbReference>
<evidence type="ECO:0000256" key="2">
    <source>
        <dbReference type="ARBA" id="ARBA00022454"/>
    </source>
</evidence>
<evidence type="ECO:0000259" key="11">
    <source>
        <dbReference type="PROSITE" id="PS51489"/>
    </source>
</evidence>
<dbReference type="PROSITE" id="PS00108">
    <property type="entry name" value="PROTEIN_KINASE_ST"/>
    <property type="match status" value="1"/>
</dbReference>
<dbReference type="Pfam" id="PF08311">
    <property type="entry name" value="Mad3_BUB1_I"/>
    <property type="match status" value="1"/>
</dbReference>
<dbReference type="GO" id="GO:0004672">
    <property type="term" value="F:protein kinase activity"/>
    <property type="evidence" value="ECO:0007669"/>
    <property type="project" value="InterPro"/>
</dbReference>